<accession>A0ABV1D5X1</accession>
<dbReference type="Pfam" id="PF00903">
    <property type="entry name" value="Glyoxalase"/>
    <property type="match status" value="1"/>
</dbReference>
<dbReference type="SUPFAM" id="SSF54593">
    <property type="entry name" value="Glyoxalase/Bleomycin resistance protein/Dihydroxybiphenyl dioxygenase"/>
    <property type="match status" value="1"/>
</dbReference>
<organism evidence="2 3">
    <name type="scientific">Enterocloster hominis</name>
    <name type="common">ex Hitch et al. 2024</name>
    <dbReference type="NCBI Taxonomy" id="1917870"/>
    <lineage>
        <taxon>Bacteria</taxon>
        <taxon>Bacillati</taxon>
        <taxon>Bacillota</taxon>
        <taxon>Clostridia</taxon>
        <taxon>Lachnospirales</taxon>
        <taxon>Lachnospiraceae</taxon>
        <taxon>Enterocloster</taxon>
    </lineage>
</organism>
<feature type="domain" description="VOC" evidence="1">
    <location>
        <begin position="7"/>
        <end position="160"/>
    </location>
</feature>
<dbReference type="Gene3D" id="3.10.180.10">
    <property type="entry name" value="2,3-Dihydroxybiphenyl 1,2-Dioxygenase, domain 1"/>
    <property type="match status" value="1"/>
</dbReference>
<evidence type="ECO:0000313" key="2">
    <source>
        <dbReference type="EMBL" id="MEQ2425146.1"/>
    </source>
</evidence>
<name>A0ABV1D5X1_9FIRM</name>
<keyword evidence="3" id="KW-1185">Reference proteome</keyword>
<comment type="caution">
    <text evidence="2">The sequence shown here is derived from an EMBL/GenBank/DDBJ whole genome shotgun (WGS) entry which is preliminary data.</text>
</comment>
<dbReference type="RefSeq" id="WP_008719244.1">
    <property type="nucleotide sequence ID" value="NZ_JAJFDX010000002.1"/>
</dbReference>
<gene>
    <name evidence="2" type="ORF">WMQ36_09195</name>
</gene>
<dbReference type="Proteomes" id="UP001454086">
    <property type="component" value="Unassembled WGS sequence"/>
</dbReference>
<protein>
    <submittedName>
        <fullName evidence="2">VOC family protein</fullName>
    </submittedName>
</protein>
<dbReference type="EMBL" id="JBBMFM010000025">
    <property type="protein sequence ID" value="MEQ2425146.1"/>
    <property type="molecule type" value="Genomic_DNA"/>
</dbReference>
<dbReference type="InterPro" id="IPR037523">
    <property type="entry name" value="VOC_core"/>
</dbReference>
<evidence type="ECO:0000313" key="3">
    <source>
        <dbReference type="Proteomes" id="UP001454086"/>
    </source>
</evidence>
<dbReference type="CDD" id="cd06587">
    <property type="entry name" value="VOC"/>
    <property type="match status" value="1"/>
</dbReference>
<dbReference type="InterPro" id="IPR004360">
    <property type="entry name" value="Glyas_Fos-R_dOase_dom"/>
</dbReference>
<evidence type="ECO:0000259" key="1">
    <source>
        <dbReference type="PROSITE" id="PS51819"/>
    </source>
</evidence>
<proteinExistence type="predicted"/>
<reference evidence="2 3" key="1">
    <citation type="submission" date="2024-03" db="EMBL/GenBank/DDBJ databases">
        <title>Human intestinal bacterial collection.</title>
        <authorList>
            <person name="Pauvert C."/>
            <person name="Hitch T.C.A."/>
            <person name="Clavel T."/>
        </authorList>
    </citation>
    <scope>NUCLEOTIDE SEQUENCE [LARGE SCALE GENOMIC DNA]</scope>
    <source>
        <strain evidence="2 3">CLA-SR-H021</strain>
    </source>
</reference>
<dbReference type="InterPro" id="IPR029068">
    <property type="entry name" value="Glyas_Bleomycin-R_OHBP_Dase"/>
</dbReference>
<dbReference type="PROSITE" id="PS51819">
    <property type="entry name" value="VOC"/>
    <property type="match status" value="1"/>
</dbReference>
<sequence length="172" mass="20147">MGKYINRLSHCTFCCNDYPKMVKFYEEVMGLEKLFTINFEQDIIDGYLEKGYPLEAKPGDEWISYMKIAPKEFIELFNVPYIGRNDTKNQEFHHVCLLVEDIFQAAKELEDKGLTLWHGPEWMEEPFTKPFAEEGTIGQCNSYGFYVQDPEGNEIEIMQYTENSLQVANDHD</sequence>